<dbReference type="Gene3D" id="2.20.28.50">
    <property type="entry name" value="degv family protein"/>
    <property type="match status" value="1"/>
</dbReference>
<dbReference type="NCBIfam" id="TIGR00762">
    <property type="entry name" value="DegV"/>
    <property type="match status" value="1"/>
</dbReference>
<dbReference type="InterPro" id="IPR050270">
    <property type="entry name" value="DegV_domain_contain"/>
</dbReference>
<dbReference type="PANTHER" id="PTHR33434:SF2">
    <property type="entry name" value="FATTY ACID-BINDING PROTEIN TM_1468"/>
    <property type="match status" value="1"/>
</dbReference>
<dbReference type="GO" id="GO:0008289">
    <property type="term" value="F:lipid binding"/>
    <property type="evidence" value="ECO:0007669"/>
    <property type="project" value="UniProtKB-KW"/>
</dbReference>
<comment type="caution">
    <text evidence="2">The sequence shown here is derived from an EMBL/GenBank/DDBJ whole genome shotgun (WGS) entry which is preliminary data.</text>
</comment>
<keyword evidence="1" id="KW-0446">Lipid-binding</keyword>
<keyword evidence="3" id="KW-1185">Reference proteome</keyword>
<dbReference type="EMBL" id="JACRTK010000004">
    <property type="protein sequence ID" value="MBC8591510.1"/>
    <property type="molecule type" value="Genomic_DNA"/>
</dbReference>
<dbReference type="Gene3D" id="3.40.50.10440">
    <property type="entry name" value="Dihydroxyacetone kinase, domain 1"/>
    <property type="match status" value="1"/>
</dbReference>
<name>A0A926INJ0_9FIRM</name>
<organism evidence="2 3">
    <name type="scientific">Wansuia hejianensis</name>
    <dbReference type="NCBI Taxonomy" id="2763667"/>
    <lineage>
        <taxon>Bacteria</taxon>
        <taxon>Bacillati</taxon>
        <taxon>Bacillota</taxon>
        <taxon>Clostridia</taxon>
        <taxon>Lachnospirales</taxon>
        <taxon>Lachnospiraceae</taxon>
        <taxon>Wansuia</taxon>
    </lineage>
</organism>
<dbReference type="Pfam" id="PF02645">
    <property type="entry name" value="DegV"/>
    <property type="match status" value="1"/>
</dbReference>
<sequence length="278" mass="30700">MKYKIVADSSCDLNKEIKEKVDIDLVPFNISVDDEHFRDDESLNVNHLIQAMKNSPNPVKTSCPSPGDFLEKYKEGDNVFAVTISANLSGTYNSALLAKDMAMDSDSNKFVHVFNSKSASIGETLIALKIDELIKKGLGNMEIVTKVEEYIGGMKTFFILESLDNLIKNGRISKTKGIIASVLNFKPIMGSDEEGNIKLIENHRGTKKSFNRLVELIGETGKDFQDKILAISHANAIDKALGLKEKIEKIYNFKEVIVVETKGLSTAYANDGGVILAY</sequence>
<accession>A0A926INJ0</accession>
<proteinExistence type="predicted"/>
<dbReference type="InterPro" id="IPR043168">
    <property type="entry name" value="DegV_C"/>
</dbReference>
<dbReference type="SUPFAM" id="SSF82549">
    <property type="entry name" value="DAK1/DegV-like"/>
    <property type="match status" value="1"/>
</dbReference>
<protein>
    <submittedName>
        <fullName evidence="2">DegV family protein</fullName>
    </submittedName>
</protein>
<evidence type="ECO:0000256" key="1">
    <source>
        <dbReference type="ARBA" id="ARBA00023121"/>
    </source>
</evidence>
<gene>
    <name evidence="2" type="ORF">H8689_10350</name>
</gene>
<dbReference type="Gene3D" id="3.30.1180.10">
    <property type="match status" value="1"/>
</dbReference>
<dbReference type="AlphaFoldDB" id="A0A926INJ0"/>
<dbReference type="InterPro" id="IPR003797">
    <property type="entry name" value="DegV"/>
</dbReference>
<dbReference type="Proteomes" id="UP000601522">
    <property type="component" value="Unassembled WGS sequence"/>
</dbReference>
<dbReference type="PROSITE" id="PS51482">
    <property type="entry name" value="DEGV"/>
    <property type="match status" value="1"/>
</dbReference>
<dbReference type="PANTHER" id="PTHR33434">
    <property type="entry name" value="DEGV DOMAIN-CONTAINING PROTEIN DR_1986-RELATED"/>
    <property type="match status" value="1"/>
</dbReference>
<evidence type="ECO:0000313" key="2">
    <source>
        <dbReference type="EMBL" id="MBC8591510.1"/>
    </source>
</evidence>
<evidence type="ECO:0000313" key="3">
    <source>
        <dbReference type="Proteomes" id="UP000601522"/>
    </source>
</evidence>
<dbReference type="RefSeq" id="WP_249324373.1">
    <property type="nucleotide sequence ID" value="NZ_JACRTK010000004.1"/>
</dbReference>
<reference evidence="2 3" key="1">
    <citation type="submission" date="2020-08" db="EMBL/GenBank/DDBJ databases">
        <title>Genome public.</title>
        <authorList>
            <person name="Liu C."/>
            <person name="Sun Q."/>
        </authorList>
    </citation>
    <scope>NUCLEOTIDE SEQUENCE [LARGE SCALE GENOMIC DNA]</scope>
    <source>
        <strain evidence="2 3">NSJ-26</strain>
    </source>
</reference>